<dbReference type="Proteomes" id="UP001237642">
    <property type="component" value="Unassembled WGS sequence"/>
</dbReference>
<protein>
    <recommendedName>
        <fullName evidence="1">F-box associated beta-propeller type 3 domain-containing protein</fullName>
    </recommendedName>
</protein>
<reference evidence="2" key="1">
    <citation type="submission" date="2023-02" db="EMBL/GenBank/DDBJ databases">
        <title>Genome of toxic invasive species Heracleum sosnowskyi carries increased number of genes despite the absence of recent whole-genome duplications.</title>
        <authorList>
            <person name="Schelkunov M."/>
            <person name="Shtratnikova V."/>
            <person name="Makarenko M."/>
            <person name="Klepikova A."/>
            <person name="Omelchenko D."/>
            <person name="Novikova G."/>
            <person name="Obukhova E."/>
            <person name="Bogdanov V."/>
            <person name="Penin A."/>
            <person name="Logacheva M."/>
        </authorList>
    </citation>
    <scope>NUCLEOTIDE SEQUENCE</scope>
    <source>
        <strain evidence="2">Hsosn_3</strain>
        <tissue evidence="2">Leaf</tissue>
    </source>
</reference>
<accession>A0AAD8JG54</accession>
<dbReference type="EMBL" id="JAUIZM010000001">
    <property type="protein sequence ID" value="KAK1402448.1"/>
    <property type="molecule type" value="Genomic_DNA"/>
</dbReference>
<keyword evidence="3" id="KW-1185">Reference proteome</keyword>
<reference evidence="2" key="2">
    <citation type="submission" date="2023-05" db="EMBL/GenBank/DDBJ databases">
        <authorList>
            <person name="Schelkunov M.I."/>
        </authorList>
    </citation>
    <scope>NUCLEOTIDE SEQUENCE</scope>
    <source>
        <strain evidence="2">Hsosn_3</strain>
        <tissue evidence="2">Leaf</tissue>
    </source>
</reference>
<dbReference type="Pfam" id="PF08268">
    <property type="entry name" value="FBA_3"/>
    <property type="match status" value="1"/>
</dbReference>
<dbReference type="AlphaFoldDB" id="A0AAD8JG54"/>
<organism evidence="2 3">
    <name type="scientific">Heracleum sosnowskyi</name>
    <dbReference type="NCBI Taxonomy" id="360622"/>
    <lineage>
        <taxon>Eukaryota</taxon>
        <taxon>Viridiplantae</taxon>
        <taxon>Streptophyta</taxon>
        <taxon>Embryophyta</taxon>
        <taxon>Tracheophyta</taxon>
        <taxon>Spermatophyta</taxon>
        <taxon>Magnoliopsida</taxon>
        <taxon>eudicotyledons</taxon>
        <taxon>Gunneridae</taxon>
        <taxon>Pentapetalae</taxon>
        <taxon>asterids</taxon>
        <taxon>campanulids</taxon>
        <taxon>Apiales</taxon>
        <taxon>Apiaceae</taxon>
        <taxon>Apioideae</taxon>
        <taxon>apioid superclade</taxon>
        <taxon>Tordylieae</taxon>
        <taxon>Tordyliinae</taxon>
        <taxon>Heracleum</taxon>
    </lineage>
</organism>
<dbReference type="InterPro" id="IPR013187">
    <property type="entry name" value="F-box-assoc_dom_typ3"/>
</dbReference>
<evidence type="ECO:0000313" key="2">
    <source>
        <dbReference type="EMBL" id="KAK1402448.1"/>
    </source>
</evidence>
<name>A0AAD8JG54_9APIA</name>
<dbReference type="InterPro" id="IPR017451">
    <property type="entry name" value="F-box-assoc_interact_dom"/>
</dbReference>
<evidence type="ECO:0000313" key="3">
    <source>
        <dbReference type="Proteomes" id="UP001237642"/>
    </source>
</evidence>
<sequence>MSRRLPDHIVPIVSPNHQDTPCRYDVMFGFDVVSNKFKVLKIVYRSDNYRLVSVVVVYLYSWNGGSWREIEVGVELPSMVCYPLCPILKSGPVVDRILYLEGMDVIVTFDLCSELFRLIKFPSFMKIRKSNVFDFEGSVSVLVESVPGDGSLDNKEISLWALETVSSESF</sequence>
<comment type="caution">
    <text evidence="2">The sequence shown here is derived from an EMBL/GenBank/DDBJ whole genome shotgun (WGS) entry which is preliminary data.</text>
</comment>
<gene>
    <name evidence="2" type="ORF">POM88_002053</name>
</gene>
<feature type="domain" description="F-box associated beta-propeller type 3" evidence="1">
    <location>
        <begin position="15"/>
        <end position="166"/>
    </location>
</feature>
<proteinExistence type="predicted"/>
<dbReference type="NCBIfam" id="TIGR01640">
    <property type="entry name" value="F_box_assoc_1"/>
    <property type="match status" value="1"/>
</dbReference>
<evidence type="ECO:0000259" key="1">
    <source>
        <dbReference type="Pfam" id="PF08268"/>
    </source>
</evidence>